<reference evidence="3 4" key="1">
    <citation type="journal article" date="2023" name="Plants (Basel)">
        <title>Bridging the Gap: Combining Genomics and Transcriptomics Approaches to Understand Stylosanthes scabra, an Orphan Legume from the Brazilian Caatinga.</title>
        <authorList>
            <person name="Ferreira-Neto J.R.C."/>
            <person name="da Silva M.D."/>
            <person name="Binneck E."/>
            <person name="de Melo N.F."/>
            <person name="da Silva R.H."/>
            <person name="de Melo A.L.T.M."/>
            <person name="Pandolfi V."/>
            <person name="Bustamante F.O."/>
            <person name="Brasileiro-Vidal A.C."/>
            <person name="Benko-Iseppon A.M."/>
        </authorList>
    </citation>
    <scope>NUCLEOTIDE SEQUENCE [LARGE SCALE GENOMIC DNA]</scope>
    <source>
        <tissue evidence="3">Leaves</tissue>
    </source>
</reference>
<dbReference type="PANTHER" id="PTHR31642:SF316">
    <property type="entry name" value="PROTEIN ECERIFERUM 26-LIKE"/>
    <property type="match status" value="1"/>
</dbReference>
<dbReference type="InterPro" id="IPR050317">
    <property type="entry name" value="Plant_Fungal_Acyltransferase"/>
</dbReference>
<comment type="similarity">
    <text evidence="1">Belongs to the plant acyltransferase family.</text>
</comment>
<organism evidence="3 4">
    <name type="scientific">Stylosanthes scabra</name>
    <dbReference type="NCBI Taxonomy" id="79078"/>
    <lineage>
        <taxon>Eukaryota</taxon>
        <taxon>Viridiplantae</taxon>
        <taxon>Streptophyta</taxon>
        <taxon>Embryophyta</taxon>
        <taxon>Tracheophyta</taxon>
        <taxon>Spermatophyta</taxon>
        <taxon>Magnoliopsida</taxon>
        <taxon>eudicotyledons</taxon>
        <taxon>Gunneridae</taxon>
        <taxon>Pentapetalae</taxon>
        <taxon>rosids</taxon>
        <taxon>fabids</taxon>
        <taxon>Fabales</taxon>
        <taxon>Fabaceae</taxon>
        <taxon>Papilionoideae</taxon>
        <taxon>50 kb inversion clade</taxon>
        <taxon>dalbergioids sensu lato</taxon>
        <taxon>Dalbergieae</taxon>
        <taxon>Pterocarpus clade</taxon>
        <taxon>Stylosanthes</taxon>
    </lineage>
</organism>
<dbReference type="SUPFAM" id="SSF52777">
    <property type="entry name" value="CoA-dependent acyltransferases"/>
    <property type="match status" value="1"/>
</dbReference>
<protein>
    <submittedName>
        <fullName evidence="3">Uncharacterized protein</fullName>
    </submittedName>
</protein>
<sequence>MSSHSPSSSQVTLHSKLTAVSSKPNGSGKTHHELSALDLAMAQHTLHMVLYYRDHQDVFFESFGLDWWRQSLSEVLTMYPTVTGRLLEQGHHVNWQVSCNDTGVRVVKATVDATLSQWLQSASASQEALLVSWDHMPLDPTTWSPYQIQISNFKEGGVAIGISCTHMLADLTCLASFFKSWTLVHRNLPITNPPSFTPLPFTPKPLSNGDAKPPPPPPQPTMQTKDMGKATFKFSSSTMKQCLSNFHDICPNATPFDFLCALFWTRISHLKPLKNNDQTLCSLSICIDFRKRLLKAPIPFGYFGNALHFTKLSLENKDLGNVVSAVNRHLAGLEEEEIWSAMERLGSSNRCMYGAELTCVSMEETLPYEAMFSDNEKPVHVSCHVGNVAGEGLIMVMPSCEEGLARAVTVMLPHEELAELIKDEAILQLDPTTLFADI</sequence>
<dbReference type="PANTHER" id="PTHR31642">
    <property type="entry name" value="TRICHOTHECENE 3-O-ACETYLTRANSFERASE"/>
    <property type="match status" value="1"/>
</dbReference>
<accession>A0ABU6W7X9</accession>
<dbReference type="Proteomes" id="UP001341840">
    <property type="component" value="Unassembled WGS sequence"/>
</dbReference>
<evidence type="ECO:0000313" key="4">
    <source>
        <dbReference type="Proteomes" id="UP001341840"/>
    </source>
</evidence>
<dbReference type="EMBL" id="JASCZI010181296">
    <property type="protein sequence ID" value="MED6181285.1"/>
    <property type="molecule type" value="Genomic_DNA"/>
</dbReference>
<name>A0ABU6W7X9_9FABA</name>
<evidence type="ECO:0000313" key="3">
    <source>
        <dbReference type="EMBL" id="MED6181285.1"/>
    </source>
</evidence>
<dbReference type="Gene3D" id="3.30.559.10">
    <property type="entry name" value="Chloramphenicol acetyltransferase-like domain"/>
    <property type="match status" value="2"/>
</dbReference>
<gene>
    <name evidence="3" type="ORF">PIB30_018020</name>
</gene>
<evidence type="ECO:0000256" key="1">
    <source>
        <dbReference type="ARBA" id="ARBA00009861"/>
    </source>
</evidence>
<evidence type="ECO:0000256" key="2">
    <source>
        <dbReference type="SAM" id="MobiDB-lite"/>
    </source>
</evidence>
<keyword evidence="4" id="KW-1185">Reference proteome</keyword>
<proteinExistence type="inferred from homology"/>
<dbReference type="InterPro" id="IPR023213">
    <property type="entry name" value="CAT-like_dom_sf"/>
</dbReference>
<feature type="region of interest" description="Disordered" evidence="2">
    <location>
        <begin position="199"/>
        <end position="224"/>
    </location>
</feature>
<comment type="caution">
    <text evidence="3">The sequence shown here is derived from an EMBL/GenBank/DDBJ whole genome shotgun (WGS) entry which is preliminary data.</text>
</comment>
<dbReference type="Pfam" id="PF02458">
    <property type="entry name" value="Transferase"/>
    <property type="match status" value="1"/>
</dbReference>